<feature type="non-terminal residue" evidence="1">
    <location>
        <position position="49"/>
    </location>
</feature>
<protein>
    <submittedName>
        <fullName evidence="1">Jg16079 protein</fullName>
    </submittedName>
</protein>
<evidence type="ECO:0000313" key="1">
    <source>
        <dbReference type="EMBL" id="CAH2207847.1"/>
    </source>
</evidence>
<dbReference type="OrthoDB" id="7475132at2759"/>
<keyword evidence="2" id="KW-1185">Reference proteome</keyword>
<dbReference type="Proteomes" id="UP000838756">
    <property type="component" value="Unassembled WGS sequence"/>
</dbReference>
<evidence type="ECO:0000313" key="2">
    <source>
        <dbReference type="Proteomes" id="UP000838756"/>
    </source>
</evidence>
<reference evidence="1" key="1">
    <citation type="submission" date="2022-03" db="EMBL/GenBank/DDBJ databases">
        <authorList>
            <person name="Lindestad O."/>
        </authorList>
    </citation>
    <scope>NUCLEOTIDE SEQUENCE</scope>
</reference>
<gene>
    <name evidence="1" type="primary">jg16079</name>
    <name evidence="1" type="ORF">PAEG_LOCUS467</name>
</gene>
<sequence length="49" mass="5236">MKVLMLIGVRQPNNGGIVVQLRWSQMVGGKKNVTASGCDLDADQHDLAA</sequence>
<comment type="caution">
    <text evidence="1">The sequence shown here is derived from an EMBL/GenBank/DDBJ whole genome shotgun (WGS) entry which is preliminary data.</text>
</comment>
<name>A0A8S4QDR2_9NEOP</name>
<dbReference type="AlphaFoldDB" id="A0A8S4QDR2"/>
<accession>A0A8S4QDR2</accession>
<organism evidence="1 2">
    <name type="scientific">Pararge aegeria aegeria</name>
    <dbReference type="NCBI Taxonomy" id="348720"/>
    <lineage>
        <taxon>Eukaryota</taxon>
        <taxon>Metazoa</taxon>
        <taxon>Ecdysozoa</taxon>
        <taxon>Arthropoda</taxon>
        <taxon>Hexapoda</taxon>
        <taxon>Insecta</taxon>
        <taxon>Pterygota</taxon>
        <taxon>Neoptera</taxon>
        <taxon>Endopterygota</taxon>
        <taxon>Lepidoptera</taxon>
        <taxon>Glossata</taxon>
        <taxon>Ditrysia</taxon>
        <taxon>Papilionoidea</taxon>
        <taxon>Nymphalidae</taxon>
        <taxon>Satyrinae</taxon>
        <taxon>Satyrini</taxon>
        <taxon>Parargina</taxon>
        <taxon>Pararge</taxon>
    </lineage>
</organism>
<proteinExistence type="predicted"/>
<dbReference type="EMBL" id="CAKXAJ010001489">
    <property type="protein sequence ID" value="CAH2207847.1"/>
    <property type="molecule type" value="Genomic_DNA"/>
</dbReference>